<protein>
    <submittedName>
        <fullName evidence="1">Uncharacterized protein</fullName>
    </submittedName>
</protein>
<sequence length="120" mass="14011">MQIITEAYGWMSFNNMIGECNIDWVEEFYANAYGRTRSTAQCCRDEQVVRLRRSLLRRSMSLLCQARIGAMTATTDVHVCRLRRWSRSPRHGRIGWFATSSAARTKQRSSWYAAMQFMLS</sequence>
<dbReference type="EMBL" id="LXQA010006780">
    <property type="protein sequence ID" value="MCH84415.1"/>
    <property type="molecule type" value="Genomic_DNA"/>
</dbReference>
<dbReference type="AlphaFoldDB" id="A0A392MBD7"/>
<proteinExistence type="predicted"/>
<dbReference type="Proteomes" id="UP000265520">
    <property type="component" value="Unassembled WGS sequence"/>
</dbReference>
<accession>A0A392MBD7</accession>
<comment type="caution">
    <text evidence="1">The sequence shown here is derived from an EMBL/GenBank/DDBJ whole genome shotgun (WGS) entry which is preliminary data.</text>
</comment>
<name>A0A392MBD7_9FABA</name>
<keyword evidence="2" id="KW-1185">Reference proteome</keyword>
<gene>
    <name evidence="1" type="ORF">A2U01_0005247</name>
</gene>
<reference evidence="1 2" key="1">
    <citation type="journal article" date="2018" name="Front. Plant Sci.">
        <title>Red Clover (Trifolium pratense) and Zigzag Clover (T. medium) - A Picture of Genomic Similarities and Differences.</title>
        <authorList>
            <person name="Dluhosova J."/>
            <person name="Istvanek J."/>
            <person name="Nedelnik J."/>
            <person name="Repkova J."/>
        </authorList>
    </citation>
    <scope>NUCLEOTIDE SEQUENCE [LARGE SCALE GENOMIC DNA]</scope>
    <source>
        <strain evidence="2">cv. 10/8</strain>
        <tissue evidence="1">Leaf</tissue>
    </source>
</reference>
<evidence type="ECO:0000313" key="1">
    <source>
        <dbReference type="EMBL" id="MCH84415.1"/>
    </source>
</evidence>
<organism evidence="1 2">
    <name type="scientific">Trifolium medium</name>
    <dbReference type="NCBI Taxonomy" id="97028"/>
    <lineage>
        <taxon>Eukaryota</taxon>
        <taxon>Viridiplantae</taxon>
        <taxon>Streptophyta</taxon>
        <taxon>Embryophyta</taxon>
        <taxon>Tracheophyta</taxon>
        <taxon>Spermatophyta</taxon>
        <taxon>Magnoliopsida</taxon>
        <taxon>eudicotyledons</taxon>
        <taxon>Gunneridae</taxon>
        <taxon>Pentapetalae</taxon>
        <taxon>rosids</taxon>
        <taxon>fabids</taxon>
        <taxon>Fabales</taxon>
        <taxon>Fabaceae</taxon>
        <taxon>Papilionoideae</taxon>
        <taxon>50 kb inversion clade</taxon>
        <taxon>NPAAA clade</taxon>
        <taxon>Hologalegina</taxon>
        <taxon>IRL clade</taxon>
        <taxon>Trifolieae</taxon>
        <taxon>Trifolium</taxon>
    </lineage>
</organism>
<evidence type="ECO:0000313" key="2">
    <source>
        <dbReference type="Proteomes" id="UP000265520"/>
    </source>
</evidence>